<dbReference type="PANTHER" id="PTHR30441:SF8">
    <property type="entry name" value="DUF748 DOMAIN-CONTAINING PROTEIN"/>
    <property type="match status" value="1"/>
</dbReference>
<comment type="caution">
    <text evidence="3">The sequence shown here is derived from an EMBL/GenBank/DDBJ whole genome shotgun (WGS) entry which is preliminary data.</text>
</comment>
<name>A0A4V3D3M4_9FLAO</name>
<dbReference type="PANTHER" id="PTHR30441">
    <property type="entry name" value="DUF748 DOMAIN-CONTAINING PROTEIN"/>
    <property type="match status" value="1"/>
</dbReference>
<keyword evidence="4" id="KW-1185">Reference proteome</keyword>
<dbReference type="OrthoDB" id="596403at2"/>
<dbReference type="EMBL" id="SNYI01000002">
    <property type="protein sequence ID" value="TDQ30593.1"/>
    <property type="molecule type" value="Genomic_DNA"/>
</dbReference>
<gene>
    <name evidence="3" type="ORF">CLV82_1280</name>
</gene>
<evidence type="ECO:0000313" key="4">
    <source>
        <dbReference type="Proteomes" id="UP000295468"/>
    </source>
</evidence>
<dbReference type="Proteomes" id="UP000295468">
    <property type="component" value="Unassembled WGS sequence"/>
</dbReference>
<organism evidence="3 4">
    <name type="scientific">Zeaxanthinibacter enoshimensis</name>
    <dbReference type="NCBI Taxonomy" id="392009"/>
    <lineage>
        <taxon>Bacteria</taxon>
        <taxon>Pseudomonadati</taxon>
        <taxon>Bacteroidota</taxon>
        <taxon>Flavobacteriia</taxon>
        <taxon>Flavobacteriales</taxon>
        <taxon>Flavobacteriaceae</taxon>
        <taxon>Zeaxanthinibacter</taxon>
    </lineage>
</organism>
<dbReference type="AlphaFoldDB" id="A0A4V3D3M4"/>
<sequence length="898" mass="98197">MKKKILKIVGITLLVIIGILVAIPIFLESKIGTLVRNNVNSSINADFDFDDADLSLISSFPNAELSLKGMRIINTTEPFKGDTLFYASEASMTMGLGELFKGAGEAYSVRKMSVDGARLYIVLDEDENANYDITKESDEPAADFTFELQGYSIDNATVTYLDRSSGIRMRLDEIAHTGSGDLSLVESKLQTNTNALLSFEMDSVNYLDRSKLQLEALIGIDLEKDKYTFLENQAMVNQLPLVFEGYVQLFEEYNQVDLKFKTPSSDFKNFLGVMPEEYAKNLDQVTTSGDFMVEGTIAGKVDDTYIPQFDIQINSDNASFKYPDLPMGVSDIVIDAAVKNTSGISEDTFVDIKKASFRIGQDYFTMTSNITELLGNTRVTADIDANMNLANISKAYPLPAAKDLKGLLRADVSTAFDMASIEKKQYQNTKTSGTASLRNFEYSSAELKNPVAISSMEMNFTPTVVSLKKMEGKTGNTDFAVQGSLRNLLGFMFNDQPIRGQFTLNSDTFDLGDFMTAETTISGGEGEKPKTAALKIPSFLDVSLQARANTVIYDNLNLKNMSGELAIRDQKATLSGLTSSLLGGRLNLSGNVSTKEARPVFDMQLGIADFSIAETFKQVELLRALAPVANALQGRLNSTLNLNGLLTEEMTPDLATLTGNALAELLQTSIDPEKEKLLALLDSKLNFLNLDSLNLRDLKTALSFENGLVRVKPFTVKYKDIAIDVAGQHTFNKELEYNATIQVPAKYLGKEVNNLIARIDDQQLKNLTIPVVATMKGTYANPQVSTDLAGGVKQLTARLVEIEKQKLIGKGTDKAKDLIGGLITGKKDSTATKKDSTAQAVKGVLGNVLGKKPQDSVKRDSQAVKKDPVKDAARDILGGILNKKKKDTTKTKKDSVQP</sequence>
<feature type="compositionally biased region" description="Basic and acidic residues" evidence="1">
    <location>
        <begin position="888"/>
        <end position="898"/>
    </location>
</feature>
<evidence type="ECO:0000256" key="1">
    <source>
        <dbReference type="SAM" id="MobiDB-lite"/>
    </source>
</evidence>
<dbReference type="GO" id="GO:0005886">
    <property type="term" value="C:plasma membrane"/>
    <property type="evidence" value="ECO:0007669"/>
    <property type="project" value="TreeGrafter"/>
</dbReference>
<protein>
    <submittedName>
        <fullName evidence="3">AsmA-like protein</fullName>
    </submittedName>
</protein>
<dbReference type="RefSeq" id="WP_133643488.1">
    <property type="nucleotide sequence ID" value="NZ_SNYI01000002.1"/>
</dbReference>
<feature type="transmembrane region" description="Helical" evidence="2">
    <location>
        <begin position="5"/>
        <end position="27"/>
    </location>
</feature>
<dbReference type="GO" id="GO:0090313">
    <property type="term" value="P:regulation of protein targeting to membrane"/>
    <property type="evidence" value="ECO:0007669"/>
    <property type="project" value="TreeGrafter"/>
</dbReference>
<accession>A0A4V3D3M4</accession>
<dbReference type="InterPro" id="IPR052894">
    <property type="entry name" value="AsmA-related"/>
</dbReference>
<feature type="region of interest" description="Disordered" evidence="1">
    <location>
        <begin position="850"/>
        <end position="869"/>
    </location>
</feature>
<feature type="region of interest" description="Disordered" evidence="1">
    <location>
        <begin position="875"/>
        <end position="898"/>
    </location>
</feature>
<evidence type="ECO:0000313" key="3">
    <source>
        <dbReference type="EMBL" id="TDQ30593.1"/>
    </source>
</evidence>
<evidence type="ECO:0000256" key="2">
    <source>
        <dbReference type="SAM" id="Phobius"/>
    </source>
</evidence>
<proteinExistence type="predicted"/>
<keyword evidence="2" id="KW-1133">Transmembrane helix</keyword>
<keyword evidence="2" id="KW-0812">Transmembrane</keyword>
<keyword evidence="2" id="KW-0472">Membrane</keyword>
<reference evidence="3 4" key="1">
    <citation type="submission" date="2019-03" db="EMBL/GenBank/DDBJ databases">
        <title>Genomic Encyclopedia of Archaeal and Bacterial Type Strains, Phase II (KMG-II): from individual species to whole genera.</title>
        <authorList>
            <person name="Goeker M."/>
        </authorList>
    </citation>
    <scope>NUCLEOTIDE SEQUENCE [LARGE SCALE GENOMIC DNA]</scope>
    <source>
        <strain evidence="3 4">DSM 18435</strain>
    </source>
</reference>
<feature type="compositionally biased region" description="Basic and acidic residues" evidence="1">
    <location>
        <begin position="852"/>
        <end position="869"/>
    </location>
</feature>